<dbReference type="WBParaSite" id="jg14517">
    <property type="protein sequence ID" value="jg14517"/>
    <property type="gene ID" value="jg14517"/>
</dbReference>
<dbReference type="AlphaFoldDB" id="A0A915D048"/>
<proteinExistence type="predicted"/>
<evidence type="ECO:0000256" key="1">
    <source>
        <dbReference type="SAM" id="MobiDB-lite"/>
    </source>
</evidence>
<feature type="compositionally biased region" description="Basic and acidic residues" evidence="1">
    <location>
        <begin position="308"/>
        <end position="320"/>
    </location>
</feature>
<evidence type="ECO:0000259" key="2">
    <source>
        <dbReference type="SMART" id="SM01233"/>
    </source>
</evidence>
<reference evidence="4" key="1">
    <citation type="submission" date="2022-11" db="UniProtKB">
        <authorList>
            <consortium name="WormBaseParasite"/>
        </authorList>
    </citation>
    <scope>IDENTIFICATION</scope>
</reference>
<dbReference type="InterPro" id="IPR006861">
    <property type="entry name" value="HABP4_PAIRBP1-bd"/>
</dbReference>
<feature type="compositionally biased region" description="Polar residues" evidence="1">
    <location>
        <begin position="105"/>
        <end position="116"/>
    </location>
</feature>
<evidence type="ECO:0000313" key="4">
    <source>
        <dbReference type="WBParaSite" id="jg14517"/>
    </source>
</evidence>
<feature type="domain" description="Hyaluronan/mRNA-binding protein" evidence="2">
    <location>
        <begin position="228"/>
        <end position="337"/>
    </location>
</feature>
<dbReference type="SMART" id="SM01233">
    <property type="entry name" value="HABP4_PAI-RBP1"/>
    <property type="match status" value="1"/>
</dbReference>
<sequence length="475" mass="50723">MEYGINTSNKFAFLGGDEDVHDPAEILAQAELAREKAKAAGPKTALKKVVVPVAVEKKVTIAPSANKENVDVRRNQPRKDQPHRGPPGAGGNFERKDRGPRGPPRTNQGNDNSTAPNAGDAMSDRFGENRPPRQPRGQNFERRNNAGGDGQNRGSFGRGGGGAGGGNQGGWQRTGGDHGGPRGGGPRMPRNENSAGGESNTVPLDMDGQPFNRPPNNLARAARGPRNGPRADRISGSDKTGVRSVPKKDGFGKGNWGTEKDELAGETEPNAEGDLNKTVEADGAALENNSNENAEHTDGQEDVEPEQEQIRELTLEEWRAQQKSQKPSFNVRKAGEGGDQKIYQKLVLVKPLTKDEENAEEDDEANQIKREPREKPLNIEVSFSDSQRNRGGYREERGGYRGGEDRGSRGGGNFERGENRRSGGQGGGRGGFGGGRRNNNYNDAGGPGGSGAGRRPQQSGGFNLTAESFPALGAR</sequence>
<dbReference type="InterPro" id="IPR039764">
    <property type="entry name" value="HABP4/SERBP1-like"/>
</dbReference>
<feature type="compositionally biased region" description="Gly residues" evidence="1">
    <location>
        <begin position="147"/>
        <end position="174"/>
    </location>
</feature>
<dbReference type="Pfam" id="PF04774">
    <property type="entry name" value="HABP4_PAI-RBP1"/>
    <property type="match status" value="1"/>
</dbReference>
<organism evidence="3 4">
    <name type="scientific">Ditylenchus dipsaci</name>
    <dbReference type="NCBI Taxonomy" id="166011"/>
    <lineage>
        <taxon>Eukaryota</taxon>
        <taxon>Metazoa</taxon>
        <taxon>Ecdysozoa</taxon>
        <taxon>Nematoda</taxon>
        <taxon>Chromadorea</taxon>
        <taxon>Rhabditida</taxon>
        <taxon>Tylenchina</taxon>
        <taxon>Tylenchomorpha</taxon>
        <taxon>Sphaerularioidea</taxon>
        <taxon>Anguinidae</taxon>
        <taxon>Anguininae</taxon>
        <taxon>Ditylenchus</taxon>
    </lineage>
</organism>
<feature type="compositionally biased region" description="Gly residues" evidence="1">
    <location>
        <begin position="423"/>
        <end position="436"/>
    </location>
</feature>
<feature type="compositionally biased region" description="Low complexity" evidence="1">
    <location>
        <begin position="214"/>
        <end position="228"/>
    </location>
</feature>
<dbReference type="Proteomes" id="UP000887574">
    <property type="component" value="Unplaced"/>
</dbReference>
<feature type="compositionally biased region" description="Basic and acidic residues" evidence="1">
    <location>
        <begin position="366"/>
        <end position="377"/>
    </location>
</feature>
<keyword evidence="3" id="KW-1185">Reference proteome</keyword>
<dbReference type="PANTHER" id="PTHR12299:SF17">
    <property type="entry name" value="AT19571P-RELATED"/>
    <property type="match status" value="1"/>
</dbReference>
<dbReference type="GO" id="GO:0005634">
    <property type="term" value="C:nucleus"/>
    <property type="evidence" value="ECO:0007669"/>
    <property type="project" value="TreeGrafter"/>
</dbReference>
<dbReference type="GO" id="GO:0005737">
    <property type="term" value="C:cytoplasm"/>
    <property type="evidence" value="ECO:0007669"/>
    <property type="project" value="TreeGrafter"/>
</dbReference>
<feature type="compositionally biased region" description="Basic and acidic residues" evidence="1">
    <location>
        <begin position="122"/>
        <end position="131"/>
    </location>
</feature>
<name>A0A915D048_9BILA</name>
<feature type="compositionally biased region" description="Basic and acidic residues" evidence="1">
    <location>
        <begin position="68"/>
        <end position="83"/>
    </location>
</feature>
<accession>A0A915D048</accession>
<feature type="compositionally biased region" description="Basic and acidic residues" evidence="1">
    <location>
        <begin position="392"/>
        <end position="408"/>
    </location>
</feature>
<feature type="compositionally biased region" description="Polar residues" evidence="1">
    <location>
        <begin position="191"/>
        <end position="202"/>
    </location>
</feature>
<protein>
    <submittedName>
        <fullName evidence="4">Hyaluronan/mRNA-binding protein domain-containing protein</fullName>
    </submittedName>
</protein>
<dbReference type="PANTHER" id="PTHR12299">
    <property type="entry name" value="HYALURONIC ACID-BINDING PROTEIN 4"/>
    <property type="match status" value="1"/>
</dbReference>
<feature type="region of interest" description="Disordered" evidence="1">
    <location>
        <begin position="60"/>
        <end position="475"/>
    </location>
</feature>
<dbReference type="GO" id="GO:0003723">
    <property type="term" value="F:RNA binding"/>
    <property type="evidence" value="ECO:0007669"/>
    <property type="project" value="InterPro"/>
</dbReference>
<evidence type="ECO:0000313" key="3">
    <source>
        <dbReference type="Proteomes" id="UP000887574"/>
    </source>
</evidence>